<evidence type="ECO:0000313" key="2">
    <source>
        <dbReference type="Proteomes" id="UP000534294"/>
    </source>
</evidence>
<accession>A0A7W7YQ04</accession>
<protein>
    <submittedName>
        <fullName evidence="1">Uncharacterized protein</fullName>
    </submittedName>
</protein>
<reference evidence="1 2" key="1">
    <citation type="submission" date="2020-08" db="EMBL/GenBank/DDBJ databases">
        <title>Genomic Encyclopedia of Type Strains, Phase IV (KMG-IV): sequencing the most valuable type-strain genomes for metagenomic binning, comparative biology and taxonomic classification.</title>
        <authorList>
            <person name="Goeker M."/>
        </authorList>
    </citation>
    <scope>NUCLEOTIDE SEQUENCE [LARGE SCALE GENOMIC DNA]</scope>
    <source>
        <strain evidence="1 2">DSM 12251</strain>
    </source>
</reference>
<sequence>MQRGLVGARVFYSPNFPSVLKTGKGCEVGDEEVALAAGEARPQKEASSIATLSILALRAAGRGI</sequence>
<comment type="caution">
    <text evidence="1">The sequence shown here is derived from an EMBL/GenBank/DDBJ whole genome shotgun (WGS) entry which is preliminary data.</text>
</comment>
<dbReference type="AlphaFoldDB" id="A0A7W7YQ04"/>
<name>A0A7W7YQ04_9BACT</name>
<dbReference type="EMBL" id="JACHIF010000012">
    <property type="protein sequence ID" value="MBB5040253.1"/>
    <property type="molecule type" value="Genomic_DNA"/>
</dbReference>
<organism evidence="1 2">
    <name type="scientific">Prosthecobacter dejongeii</name>
    <dbReference type="NCBI Taxonomy" id="48465"/>
    <lineage>
        <taxon>Bacteria</taxon>
        <taxon>Pseudomonadati</taxon>
        <taxon>Verrucomicrobiota</taxon>
        <taxon>Verrucomicrobiia</taxon>
        <taxon>Verrucomicrobiales</taxon>
        <taxon>Verrucomicrobiaceae</taxon>
        <taxon>Prosthecobacter</taxon>
    </lineage>
</organism>
<proteinExistence type="predicted"/>
<evidence type="ECO:0000313" key="1">
    <source>
        <dbReference type="EMBL" id="MBB5040253.1"/>
    </source>
</evidence>
<dbReference type="Proteomes" id="UP000534294">
    <property type="component" value="Unassembled WGS sequence"/>
</dbReference>
<gene>
    <name evidence="1" type="ORF">HNQ64_004534</name>
</gene>
<keyword evidence="2" id="KW-1185">Reference proteome</keyword>